<comment type="caution">
    <text evidence="1">The sequence shown here is derived from an EMBL/GenBank/DDBJ whole genome shotgun (WGS) entry which is preliminary data.</text>
</comment>
<gene>
    <name evidence="1" type="ORF">CFP71_28165</name>
</gene>
<organism evidence="1 2">
    <name type="scientific">Amycolatopsis thailandensis</name>
    <dbReference type="NCBI Taxonomy" id="589330"/>
    <lineage>
        <taxon>Bacteria</taxon>
        <taxon>Bacillati</taxon>
        <taxon>Actinomycetota</taxon>
        <taxon>Actinomycetes</taxon>
        <taxon>Pseudonocardiales</taxon>
        <taxon>Pseudonocardiaceae</taxon>
        <taxon>Amycolatopsis</taxon>
    </lineage>
</organism>
<reference evidence="1 2" key="1">
    <citation type="submission" date="2017-07" db="EMBL/GenBank/DDBJ databases">
        <title>Amycolatopsis thailandensis Genome sequencing and assembly.</title>
        <authorList>
            <person name="Kaur N."/>
            <person name="Mayilraj S."/>
        </authorList>
    </citation>
    <scope>NUCLEOTIDE SEQUENCE [LARGE SCALE GENOMIC DNA]</scope>
    <source>
        <strain evidence="1 2">JCM 16380</strain>
    </source>
</reference>
<evidence type="ECO:0000313" key="2">
    <source>
        <dbReference type="Proteomes" id="UP000215223"/>
    </source>
</evidence>
<protein>
    <submittedName>
        <fullName evidence="1">Uncharacterized protein</fullName>
    </submittedName>
</protein>
<proteinExistence type="predicted"/>
<name>A0A229RV07_9PSEU</name>
<dbReference type="EMBL" id="NMQT01000102">
    <property type="protein sequence ID" value="OXM50309.1"/>
    <property type="molecule type" value="Genomic_DNA"/>
</dbReference>
<dbReference type="Proteomes" id="UP000215223">
    <property type="component" value="Unassembled WGS sequence"/>
</dbReference>
<sequence length="116" mass="12959">MPWRRSSLSARSALWLTVGEQVLLAAGDGPADPDWSGPGEGSGVFVRWVPRFERSPDRLWTVLEWRAHGIPVGDAAVLVGVPEARVWSWLRRNTVEARKEQETAAMRRPADRGENT</sequence>
<evidence type="ECO:0000313" key="1">
    <source>
        <dbReference type="EMBL" id="OXM50309.1"/>
    </source>
</evidence>
<dbReference type="AlphaFoldDB" id="A0A229RV07"/>
<keyword evidence="2" id="KW-1185">Reference proteome</keyword>
<accession>A0A229RV07</accession>